<organism evidence="1 2">
    <name type="scientific">Gossypium klotzschianum</name>
    <dbReference type="NCBI Taxonomy" id="34286"/>
    <lineage>
        <taxon>Eukaryota</taxon>
        <taxon>Viridiplantae</taxon>
        <taxon>Streptophyta</taxon>
        <taxon>Embryophyta</taxon>
        <taxon>Tracheophyta</taxon>
        <taxon>Spermatophyta</taxon>
        <taxon>Magnoliopsida</taxon>
        <taxon>eudicotyledons</taxon>
        <taxon>Gunneridae</taxon>
        <taxon>Pentapetalae</taxon>
        <taxon>rosids</taxon>
        <taxon>malvids</taxon>
        <taxon>Malvales</taxon>
        <taxon>Malvaceae</taxon>
        <taxon>Malvoideae</taxon>
        <taxon>Gossypium</taxon>
    </lineage>
</organism>
<proteinExistence type="predicted"/>
<sequence length="56" mass="6677">MRKGKYKAEEDFDCLKKEFKKLRLSMKTVGLEARVRKDSLKRDFLESRNEKVGLRA</sequence>
<comment type="caution">
    <text evidence="1">The sequence shown here is derived from an EMBL/GenBank/DDBJ whole genome shotgun (WGS) entry which is preliminary data.</text>
</comment>
<dbReference type="OrthoDB" id="990598at2759"/>
<accession>A0A7J8W5J8</accession>
<protein>
    <submittedName>
        <fullName evidence="1">Uncharacterized protein</fullName>
    </submittedName>
</protein>
<evidence type="ECO:0000313" key="1">
    <source>
        <dbReference type="EMBL" id="MBA0670172.1"/>
    </source>
</evidence>
<dbReference type="Proteomes" id="UP000593573">
    <property type="component" value="Unassembled WGS sequence"/>
</dbReference>
<reference evidence="1 2" key="1">
    <citation type="journal article" date="2019" name="Genome Biol. Evol.">
        <title>Insights into the evolution of the New World diploid cottons (Gossypium, subgenus Houzingenia) based on genome sequencing.</title>
        <authorList>
            <person name="Grover C.E."/>
            <person name="Arick M.A. 2nd"/>
            <person name="Thrash A."/>
            <person name="Conover J.L."/>
            <person name="Sanders W.S."/>
            <person name="Peterson D.G."/>
            <person name="Frelichowski J.E."/>
            <person name="Scheffler J.A."/>
            <person name="Scheffler B.E."/>
            <person name="Wendel J.F."/>
        </authorList>
    </citation>
    <scope>NUCLEOTIDE SEQUENCE [LARGE SCALE GENOMIC DNA]</scope>
    <source>
        <strain evidence="1">57</strain>
        <tissue evidence="1">Leaf</tissue>
    </source>
</reference>
<evidence type="ECO:0000313" key="2">
    <source>
        <dbReference type="Proteomes" id="UP000593573"/>
    </source>
</evidence>
<name>A0A7J8W5J8_9ROSI</name>
<gene>
    <name evidence="1" type="ORF">Goklo_024682</name>
</gene>
<dbReference type="EMBL" id="JABFAB010235546">
    <property type="protein sequence ID" value="MBA0670172.1"/>
    <property type="molecule type" value="Genomic_DNA"/>
</dbReference>
<keyword evidence="2" id="KW-1185">Reference proteome</keyword>
<dbReference type="AlphaFoldDB" id="A0A7J8W5J8"/>